<keyword evidence="4" id="KW-1185">Reference proteome</keyword>
<dbReference type="Proteomes" id="UP000661507">
    <property type="component" value="Unassembled WGS sequence"/>
</dbReference>
<gene>
    <name evidence="3" type="ORF">GCM10011320_38060</name>
</gene>
<dbReference type="GO" id="GO:0006313">
    <property type="term" value="P:DNA transposition"/>
    <property type="evidence" value="ECO:0007669"/>
    <property type="project" value="InterPro"/>
</dbReference>
<evidence type="ECO:0000259" key="2">
    <source>
        <dbReference type="Pfam" id="PF01609"/>
    </source>
</evidence>
<organism evidence="3 4">
    <name type="scientific">Neoroseomonas lacus</name>
    <dbReference type="NCBI Taxonomy" id="287609"/>
    <lineage>
        <taxon>Bacteria</taxon>
        <taxon>Pseudomonadati</taxon>
        <taxon>Pseudomonadota</taxon>
        <taxon>Alphaproteobacteria</taxon>
        <taxon>Acetobacterales</taxon>
        <taxon>Acetobacteraceae</taxon>
        <taxon>Neoroseomonas</taxon>
    </lineage>
</organism>
<reference evidence="3" key="2">
    <citation type="submission" date="2020-09" db="EMBL/GenBank/DDBJ databases">
        <authorList>
            <person name="Sun Q."/>
            <person name="Zhou Y."/>
        </authorList>
    </citation>
    <scope>NUCLEOTIDE SEQUENCE</scope>
    <source>
        <strain evidence="3">CGMCC 1.3617</strain>
    </source>
</reference>
<sequence>MREQAGREASPTTAIIDSQTAKGAQKGGSTLDPSGYDAGKMVVGRKRHLLTDTIGMLLAVIVHPASVQDCGGAEPLVRQARRLFPLVKRIIGDAGYQGPKMAACAARTGTWKIEIVRRCDRHRFVVLPKRWIVERTIGLEAVFRATETAASRGTSSDTAASLQRSSAWP</sequence>
<dbReference type="Pfam" id="PF01609">
    <property type="entry name" value="DDE_Tnp_1"/>
    <property type="match status" value="1"/>
</dbReference>
<proteinExistence type="predicted"/>
<protein>
    <recommendedName>
        <fullName evidence="2">Transposase IS4-like domain-containing protein</fullName>
    </recommendedName>
</protein>
<dbReference type="AlphaFoldDB" id="A0A917KVQ8"/>
<accession>A0A917KVQ8</accession>
<dbReference type="GO" id="GO:0003677">
    <property type="term" value="F:DNA binding"/>
    <property type="evidence" value="ECO:0007669"/>
    <property type="project" value="InterPro"/>
</dbReference>
<feature type="domain" description="Transposase IS4-like" evidence="2">
    <location>
        <begin position="11"/>
        <end position="143"/>
    </location>
</feature>
<feature type="compositionally biased region" description="Polar residues" evidence="1">
    <location>
        <begin position="10"/>
        <end position="32"/>
    </location>
</feature>
<evidence type="ECO:0000313" key="3">
    <source>
        <dbReference type="EMBL" id="GGJ27103.1"/>
    </source>
</evidence>
<evidence type="ECO:0000256" key="1">
    <source>
        <dbReference type="SAM" id="MobiDB-lite"/>
    </source>
</evidence>
<reference evidence="3" key="1">
    <citation type="journal article" date="2014" name="Int. J. Syst. Evol. Microbiol.">
        <title>Complete genome sequence of Corynebacterium casei LMG S-19264T (=DSM 44701T), isolated from a smear-ripened cheese.</title>
        <authorList>
            <consortium name="US DOE Joint Genome Institute (JGI-PGF)"/>
            <person name="Walter F."/>
            <person name="Albersmeier A."/>
            <person name="Kalinowski J."/>
            <person name="Ruckert C."/>
        </authorList>
    </citation>
    <scope>NUCLEOTIDE SEQUENCE</scope>
    <source>
        <strain evidence="3">CGMCC 1.3617</strain>
    </source>
</reference>
<dbReference type="GO" id="GO:0004803">
    <property type="term" value="F:transposase activity"/>
    <property type="evidence" value="ECO:0007669"/>
    <property type="project" value="InterPro"/>
</dbReference>
<dbReference type="PANTHER" id="PTHR30007">
    <property type="entry name" value="PHP DOMAIN PROTEIN"/>
    <property type="match status" value="1"/>
</dbReference>
<comment type="caution">
    <text evidence="3">The sequence shown here is derived from an EMBL/GenBank/DDBJ whole genome shotgun (WGS) entry which is preliminary data.</text>
</comment>
<dbReference type="PANTHER" id="PTHR30007:SF0">
    <property type="entry name" value="TRANSPOSASE"/>
    <property type="match status" value="1"/>
</dbReference>
<feature type="region of interest" description="Disordered" evidence="1">
    <location>
        <begin position="1"/>
        <end position="32"/>
    </location>
</feature>
<dbReference type="EMBL" id="BMKW01000009">
    <property type="protein sequence ID" value="GGJ27103.1"/>
    <property type="molecule type" value="Genomic_DNA"/>
</dbReference>
<evidence type="ECO:0000313" key="4">
    <source>
        <dbReference type="Proteomes" id="UP000661507"/>
    </source>
</evidence>
<name>A0A917KVQ8_9PROT</name>
<dbReference type="InterPro" id="IPR002559">
    <property type="entry name" value="Transposase_11"/>
</dbReference>